<evidence type="ECO:0000256" key="1">
    <source>
        <dbReference type="SAM" id="SignalP"/>
    </source>
</evidence>
<keyword evidence="1" id="KW-0732">Signal</keyword>
<gene>
    <name evidence="2" type="ORF">Dbus_chr3Rg895</name>
</gene>
<dbReference type="InterPro" id="IPR010512">
    <property type="entry name" value="DUF1091"/>
</dbReference>
<dbReference type="PANTHER" id="PTHR21112:SF0">
    <property type="entry name" value="CHEMOSENSORY PROTEIN A 29A-RELATED"/>
    <property type="match status" value="1"/>
</dbReference>
<dbReference type="AlphaFoldDB" id="A0A0M4F495"/>
<dbReference type="EMBL" id="CP012526">
    <property type="protein sequence ID" value="ALC46145.1"/>
    <property type="molecule type" value="Genomic_DNA"/>
</dbReference>
<dbReference type="OrthoDB" id="8043478at2759"/>
<sequence>MQFQSILLLLLCSRVLLSAAFKRKWDYEMHNIETYTSDPSKFIIDFRTVRLSRTESALSGTVNWKYVTDDTTMFFMHCYSSYSGSVSDYRKLPYEIPKTSILDGFNKFYDDVVIGNFGNCSDLPKFENGFTNPMPQGLYTLETCVANGNGLPEVLPQGFYKIHIEFVGEVNWKLIFYFKITPKLLA</sequence>
<evidence type="ECO:0000313" key="3">
    <source>
        <dbReference type="Proteomes" id="UP000494163"/>
    </source>
</evidence>
<protein>
    <submittedName>
        <fullName evidence="2">Maker186</fullName>
    </submittedName>
</protein>
<dbReference type="Pfam" id="PF06477">
    <property type="entry name" value="DUF1091"/>
    <property type="match status" value="1"/>
</dbReference>
<organism evidence="2 3">
    <name type="scientific">Drosophila busckii</name>
    <name type="common">Fruit fly</name>
    <dbReference type="NCBI Taxonomy" id="30019"/>
    <lineage>
        <taxon>Eukaryota</taxon>
        <taxon>Metazoa</taxon>
        <taxon>Ecdysozoa</taxon>
        <taxon>Arthropoda</taxon>
        <taxon>Hexapoda</taxon>
        <taxon>Insecta</taxon>
        <taxon>Pterygota</taxon>
        <taxon>Neoptera</taxon>
        <taxon>Endopterygota</taxon>
        <taxon>Diptera</taxon>
        <taxon>Brachycera</taxon>
        <taxon>Muscomorpha</taxon>
        <taxon>Ephydroidea</taxon>
        <taxon>Drosophilidae</taxon>
        <taxon>Drosophila</taxon>
    </lineage>
</organism>
<reference evidence="2 3" key="1">
    <citation type="submission" date="2015-08" db="EMBL/GenBank/DDBJ databases">
        <title>Ancestral chromatin configuration constrains chromatin evolution on differentiating sex chromosomes in Drosophila.</title>
        <authorList>
            <person name="Zhou Q."/>
            <person name="Bachtrog D."/>
        </authorList>
    </citation>
    <scope>NUCLEOTIDE SEQUENCE [LARGE SCALE GENOMIC DNA]</scope>
    <source>
        <tissue evidence="2">Whole larvae</tissue>
    </source>
</reference>
<dbReference type="PANTHER" id="PTHR21112">
    <property type="entry name" value="CHEMOSENSORY PROTEIN A 29A-RELATED"/>
    <property type="match status" value="1"/>
</dbReference>
<name>A0A0M4F495_DROBS</name>
<feature type="signal peptide" evidence="1">
    <location>
        <begin position="1"/>
        <end position="20"/>
    </location>
</feature>
<feature type="chain" id="PRO_5005794004" evidence="1">
    <location>
        <begin position="21"/>
        <end position="186"/>
    </location>
</feature>
<proteinExistence type="predicted"/>
<dbReference type="OMA" id="LEWKYDI"/>
<accession>A0A0M4F495</accession>
<evidence type="ECO:0000313" key="2">
    <source>
        <dbReference type="EMBL" id="ALC46145.1"/>
    </source>
</evidence>
<dbReference type="Proteomes" id="UP000494163">
    <property type="component" value="Chromosome 3R"/>
</dbReference>
<keyword evidence="3" id="KW-1185">Reference proteome</keyword>